<name>A0A1Q3CKF1_CEPFO</name>
<evidence type="ECO:0000313" key="2">
    <source>
        <dbReference type="Proteomes" id="UP000187406"/>
    </source>
</evidence>
<dbReference type="Pfam" id="PF08284">
    <property type="entry name" value="RVP_2"/>
    <property type="match status" value="1"/>
</dbReference>
<dbReference type="OrthoDB" id="1934862at2759"/>
<dbReference type="Proteomes" id="UP000187406">
    <property type="component" value="Unassembled WGS sequence"/>
</dbReference>
<dbReference type="EMBL" id="BDDD01002214">
    <property type="protein sequence ID" value="GAV80571.1"/>
    <property type="molecule type" value="Genomic_DNA"/>
</dbReference>
<organism evidence="1 2">
    <name type="scientific">Cephalotus follicularis</name>
    <name type="common">Albany pitcher plant</name>
    <dbReference type="NCBI Taxonomy" id="3775"/>
    <lineage>
        <taxon>Eukaryota</taxon>
        <taxon>Viridiplantae</taxon>
        <taxon>Streptophyta</taxon>
        <taxon>Embryophyta</taxon>
        <taxon>Tracheophyta</taxon>
        <taxon>Spermatophyta</taxon>
        <taxon>Magnoliopsida</taxon>
        <taxon>eudicotyledons</taxon>
        <taxon>Gunneridae</taxon>
        <taxon>Pentapetalae</taxon>
        <taxon>rosids</taxon>
        <taxon>fabids</taxon>
        <taxon>Oxalidales</taxon>
        <taxon>Cephalotaceae</taxon>
        <taxon>Cephalotus</taxon>
    </lineage>
</organism>
<gene>
    <name evidence="1" type="ORF">CFOL_v3_24031</name>
</gene>
<feature type="non-terminal residue" evidence="1">
    <location>
        <position position="236"/>
    </location>
</feature>
<proteinExistence type="predicted"/>
<feature type="non-terminal residue" evidence="1">
    <location>
        <position position="1"/>
    </location>
</feature>
<reference evidence="2" key="1">
    <citation type="submission" date="2016-04" db="EMBL/GenBank/DDBJ databases">
        <title>Cephalotus genome sequencing.</title>
        <authorList>
            <person name="Fukushima K."/>
            <person name="Hasebe M."/>
            <person name="Fang X."/>
        </authorList>
    </citation>
    <scope>NUCLEOTIDE SEQUENCE [LARGE SCALE GENOMIC DNA]</scope>
    <source>
        <strain evidence="2">cv. St1</strain>
    </source>
</reference>
<keyword evidence="2" id="KW-1185">Reference proteome</keyword>
<dbReference type="InParanoid" id="A0A1Q3CKF1"/>
<sequence>RFSMVEFPRFNGEDLNGLHKANQFFEVDATPEPHKVRLACIHLEGKVQQWHLFMKSYRNPLPIPWLDYVNAISCRFGDFAYEDPLADLKNPSQTSYVVEYMDAMYMEERRMKNLCFWCDEKFILGDKCKNRQVYIMEVEGITEEEGYKDCTSEDTALQPQVSLHALTGSIGQDIMQVVAVVGSKHLQVLIDSGITHNFLIDDIVQKLGLPLVDIPTTSMRIENSEQLHCYKMCKDF</sequence>
<evidence type="ECO:0008006" key="3">
    <source>
        <dbReference type="Google" id="ProtNLM"/>
    </source>
</evidence>
<comment type="caution">
    <text evidence="1">The sequence shown here is derived from an EMBL/GenBank/DDBJ whole genome shotgun (WGS) entry which is preliminary data.</text>
</comment>
<dbReference type="AlphaFoldDB" id="A0A1Q3CKF1"/>
<protein>
    <recommendedName>
        <fullName evidence="3">Gag-asp_proteas domain-containing protein</fullName>
    </recommendedName>
</protein>
<accession>A0A1Q3CKF1</accession>
<evidence type="ECO:0000313" key="1">
    <source>
        <dbReference type="EMBL" id="GAV80571.1"/>
    </source>
</evidence>